<proteinExistence type="predicted"/>
<name>A0ABV5KZI3_9BACL</name>
<evidence type="ECO:0000313" key="3">
    <source>
        <dbReference type="Proteomes" id="UP001589747"/>
    </source>
</evidence>
<reference evidence="2 3" key="1">
    <citation type="submission" date="2024-09" db="EMBL/GenBank/DDBJ databases">
        <authorList>
            <person name="Sun Q."/>
            <person name="Mori K."/>
        </authorList>
    </citation>
    <scope>NUCLEOTIDE SEQUENCE [LARGE SCALE GENOMIC DNA]</scope>
    <source>
        <strain evidence="2 3">TISTR 2452</strain>
    </source>
</reference>
<gene>
    <name evidence="2" type="ORF">ACFFSY_28160</name>
</gene>
<feature type="transmembrane region" description="Helical" evidence="1">
    <location>
        <begin position="38"/>
        <end position="65"/>
    </location>
</feature>
<evidence type="ECO:0000256" key="1">
    <source>
        <dbReference type="SAM" id="Phobius"/>
    </source>
</evidence>
<dbReference type="RefSeq" id="WP_377500435.1">
    <property type="nucleotide sequence ID" value="NZ_JBHMDO010000044.1"/>
</dbReference>
<protein>
    <submittedName>
        <fullName evidence="2">Uncharacterized protein</fullName>
    </submittedName>
</protein>
<keyword evidence="1" id="KW-0472">Membrane</keyword>
<feature type="transmembrane region" description="Helical" evidence="1">
    <location>
        <begin position="97"/>
        <end position="120"/>
    </location>
</feature>
<accession>A0ABV5KZI3</accession>
<keyword evidence="1" id="KW-1133">Transmembrane helix</keyword>
<organism evidence="2 3">
    <name type="scientific">Paenibacillus aurantiacus</name>
    <dbReference type="NCBI Taxonomy" id="1936118"/>
    <lineage>
        <taxon>Bacteria</taxon>
        <taxon>Bacillati</taxon>
        <taxon>Bacillota</taxon>
        <taxon>Bacilli</taxon>
        <taxon>Bacillales</taxon>
        <taxon>Paenibacillaceae</taxon>
        <taxon>Paenibacillus</taxon>
    </lineage>
</organism>
<feature type="transmembrane region" description="Helical" evidence="1">
    <location>
        <begin position="72"/>
        <end position="91"/>
    </location>
</feature>
<sequence>MIRRELILNLFALSLLLAVGQAAWLALGTPAQDQLLESSAFTFFAALLLHYPLNLAISVILAVIARFVPGRIHALLLFNALGLAAVGYFIYEAGSWSLAYLYVSFLGLSAPAAIVSFLRLTSSRTSSSR</sequence>
<keyword evidence="1" id="KW-0812">Transmembrane</keyword>
<dbReference type="EMBL" id="JBHMDO010000044">
    <property type="protein sequence ID" value="MFB9329833.1"/>
    <property type="molecule type" value="Genomic_DNA"/>
</dbReference>
<evidence type="ECO:0000313" key="2">
    <source>
        <dbReference type="EMBL" id="MFB9329833.1"/>
    </source>
</evidence>
<comment type="caution">
    <text evidence="2">The sequence shown here is derived from an EMBL/GenBank/DDBJ whole genome shotgun (WGS) entry which is preliminary data.</text>
</comment>
<dbReference type="Proteomes" id="UP001589747">
    <property type="component" value="Unassembled WGS sequence"/>
</dbReference>
<keyword evidence="3" id="KW-1185">Reference proteome</keyword>